<keyword evidence="6" id="KW-1185">Reference proteome</keyword>
<evidence type="ECO:0000256" key="2">
    <source>
        <dbReference type="ARBA" id="ARBA00022803"/>
    </source>
</evidence>
<dbReference type="AlphaFoldDB" id="A0A8K1CDM7"/>
<feature type="compositionally biased region" description="Basic and acidic residues" evidence="4">
    <location>
        <begin position="36"/>
        <end position="45"/>
    </location>
</feature>
<dbReference type="PROSITE" id="PS50005">
    <property type="entry name" value="TPR"/>
    <property type="match status" value="1"/>
</dbReference>
<evidence type="ECO:0000256" key="1">
    <source>
        <dbReference type="ARBA" id="ARBA00022737"/>
    </source>
</evidence>
<dbReference type="SUPFAM" id="SSF48452">
    <property type="entry name" value="TPR-like"/>
    <property type="match status" value="1"/>
</dbReference>
<dbReference type="InterPro" id="IPR019734">
    <property type="entry name" value="TPR_rpt"/>
</dbReference>
<keyword evidence="2 3" id="KW-0802">TPR repeat</keyword>
<comment type="caution">
    <text evidence="5">The sequence shown here is derived from an EMBL/GenBank/DDBJ whole genome shotgun (WGS) entry which is preliminary data.</text>
</comment>
<dbReference type="InterPro" id="IPR011990">
    <property type="entry name" value="TPR-like_helical_dom_sf"/>
</dbReference>
<dbReference type="Gene3D" id="1.25.40.10">
    <property type="entry name" value="Tetratricopeptide repeat domain"/>
    <property type="match status" value="1"/>
</dbReference>
<evidence type="ECO:0000313" key="6">
    <source>
        <dbReference type="Proteomes" id="UP000794436"/>
    </source>
</evidence>
<organism evidence="5 6">
    <name type="scientific">Pythium oligandrum</name>
    <name type="common">Mycoparasitic fungus</name>
    <dbReference type="NCBI Taxonomy" id="41045"/>
    <lineage>
        <taxon>Eukaryota</taxon>
        <taxon>Sar</taxon>
        <taxon>Stramenopiles</taxon>
        <taxon>Oomycota</taxon>
        <taxon>Peronosporomycetes</taxon>
        <taxon>Pythiales</taxon>
        <taxon>Pythiaceae</taxon>
        <taxon>Pythium</taxon>
    </lineage>
</organism>
<gene>
    <name evidence="5" type="ORF">Poli38472_012685</name>
</gene>
<evidence type="ECO:0000256" key="3">
    <source>
        <dbReference type="PROSITE-ProRule" id="PRU00339"/>
    </source>
</evidence>
<protein>
    <submittedName>
        <fullName evidence="5">Uncharacterized protein</fullName>
    </submittedName>
</protein>
<dbReference type="InterPro" id="IPR013105">
    <property type="entry name" value="TPR_2"/>
</dbReference>
<dbReference type="Proteomes" id="UP000794436">
    <property type="component" value="Unassembled WGS sequence"/>
</dbReference>
<evidence type="ECO:0000313" key="5">
    <source>
        <dbReference type="EMBL" id="TMW61494.1"/>
    </source>
</evidence>
<dbReference type="InterPro" id="IPR039663">
    <property type="entry name" value="AIP/AIPL1/TTC9"/>
</dbReference>
<dbReference type="OrthoDB" id="2423701at2759"/>
<dbReference type="Pfam" id="PF07719">
    <property type="entry name" value="TPR_2"/>
    <property type="match status" value="1"/>
</dbReference>
<name>A0A8K1CDM7_PYTOL</name>
<proteinExistence type="predicted"/>
<feature type="region of interest" description="Disordered" evidence="4">
    <location>
        <begin position="25"/>
        <end position="55"/>
    </location>
</feature>
<evidence type="ECO:0000256" key="4">
    <source>
        <dbReference type="SAM" id="MobiDB-lite"/>
    </source>
</evidence>
<dbReference type="EMBL" id="SPLM01000076">
    <property type="protein sequence ID" value="TMW61494.1"/>
    <property type="molecule type" value="Genomic_DNA"/>
</dbReference>
<accession>A0A8K1CDM7</accession>
<keyword evidence="1" id="KW-0677">Repeat</keyword>
<dbReference type="SMART" id="SM00028">
    <property type="entry name" value="TPR"/>
    <property type="match status" value="3"/>
</dbReference>
<feature type="repeat" description="TPR" evidence="3">
    <location>
        <begin position="205"/>
        <end position="238"/>
    </location>
</feature>
<reference evidence="5" key="1">
    <citation type="submission" date="2019-03" db="EMBL/GenBank/DDBJ databases">
        <title>Long read genome sequence of the mycoparasitic Pythium oligandrum ATCC 38472 isolated from sugarbeet rhizosphere.</title>
        <authorList>
            <person name="Gaulin E."/>
        </authorList>
    </citation>
    <scope>NUCLEOTIDE SEQUENCE</scope>
    <source>
        <strain evidence="5">ATCC 38472_TT</strain>
    </source>
</reference>
<dbReference type="PANTHER" id="PTHR11242">
    <property type="entry name" value="ARYL HYDROCARBON RECEPTOR INTERACTING PROTEIN RELATED"/>
    <property type="match status" value="1"/>
</dbReference>
<dbReference type="PANTHER" id="PTHR11242:SF0">
    <property type="entry name" value="TPR_REGION DOMAIN-CONTAINING PROTEIN"/>
    <property type="match status" value="1"/>
</dbReference>
<sequence length="336" mass="38467">MACGWTPDLMRMLEQMAAEKEKLATQSASELHSTTKHIEKLRQKTEVMPTDKTTSDGQYDWTSVYEKWDAWEDPEELAQREQEAREKHERALKSQQQSMCNHDHSAEQKLMDMTTDAKLCACDEFRVLGNLFFAQGQYQRAAYNYHKALVYFEYIFPEGDDENKQHDQLKLTTLLNYCACRLKTGHNDDAIHHADLALELDPHNMKAFYRRAQAHRHRDDFDEALHDITEALRLCDDDQKADTAALLHEKALLHAKMLAYKLKSRQISTAMFAGGIHSTEKKKPTPSAFAPVHDVPLTLSKASMSERRGPKAIVNFESGEPCTDGLVELQQLVESI</sequence>